<evidence type="ECO:0000256" key="11">
    <source>
        <dbReference type="SAM" id="MobiDB-lite"/>
    </source>
</evidence>
<keyword evidence="7 12" id="KW-1133">Transmembrane helix</keyword>
<dbReference type="EMBL" id="CP001344">
    <property type="protein sequence ID" value="ACL43574.1"/>
    <property type="molecule type" value="Genomic_DNA"/>
</dbReference>
<gene>
    <name evidence="14" type="ordered locus">Cyan7425_1194</name>
</gene>
<protein>
    <recommendedName>
        <fullName evidence="3">Photosystem I reaction center subunit XI</fullName>
    </recommendedName>
    <alternativeName>
        <fullName evidence="9">PSI subunit V</fullName>
    </alternativeName>
    <alternativeName>
        <fullName evidence="10">PSI-L</fullName>
    </alternativeName>
</protein>
<evidence type="ECO:0000256" key="7">
    <source>
        <dbReference type="ARBA" id="ARBA00022989"/>
    </source>
</evidence>
<feature type="compositionally biased region" description="Basic and acidic residues" evidence="11">
    <location>
        <begin position="45"/>
        <end position="58"/>
    </location>
</feature>
<evidence type="ECO:0000313" key="14">
    <source>
        <dbReference type="EMBL" id="ACL43574.1"/>
    </source>
</evidence>
<dbReference type="HOGENOM" id="CLU_092204_1_0_3"/>
<evidence type="ECO:0000256" key="4">
    <source>
        <dbReference type="ARBA" id="ARBA00022531"/>
    </source>
</evidence>
<dbReference type="SUPFAM" id="SSF81568">
    <property type="entry name" value="Photosystem I reaction center subunit XI, PsaL"/>
    <property type="match status" value="1"/>
</dbReference>
<reference evidence="14" key="1">
    <citation type="submission" date="2009-01" db="EMBL/GenBank/DDBJ databases">
        <title>Complete sequence of chromosome Cyanothece sp. PCC 7425.</title>
        <authorList>
            <consortium name="US DOE Joint Genome Institute"/>
            <person name="Lucas S."/>
            <person name="Copeland A."/>
            <person name="Lapidus A."/>
            <person name="Glavina del Rio T."/>
            <person name="Dalin E."/>
            <person name="Tice H."/>
            <person name="Bruce D."/>
            <person name="Goodwin L."/>
            <person name="Pitluck S."/>
            <person name="Sims D."/>
            <person name="Meineke L."/>
            <person name="Brettin T."/>
            <person name="Detter J.C."/>
            <person name="Han C."/>
            <person name="Larimer F."/>
            <person name="Land M."/>
            <person name="Hauser L."/>
            <person name="Kyrpides N."/>
            <person name="Ovchinnikova G."/>
            <person name="Liberton M."/>
            <person name="Stoeckel J."/>
            <person name="Banerjee A."/>
            <person name="Singh A."/>
            <person name="Page L."/>
            <person name="Sato H."/>
            <person name="Zhao L."/>
            <person name="Sherman L."/>
            <person name="Pakrasi H."/>
            <person name="Richardson P."/>
        </authorList>
    </citation>
    <scope>NUCLEOTIDE SEQUENCE</scope>
    <source>
        <strain evidence="14">PCC 7425</strain>
    </source>
</reference>
<evidence type="ECO:0000256" key="1">
    <source>
        <dbReference type="ARBA" id="ARBA00004141"/>
    </source>
</evidence>
<dbReference type="Gene3D" id="1.20.1240.10">
    <property type="entry name" value="Photosystem I PsaL, reaction centre subunit XI"/>
    <property type="match status" value="1"/>
</dbReference>
<comment type="similarity">
    <text evidence="2">Belongs to the PsaL family.</text>
</comment>
<dbReference type="AlphaFoldDB" id="B8HLT6"/>
<comment type="subcellular location">
    <subcellularLocation>
        <location evidence="1">Membrane</location>
        <topology evidence="1">Multi-pass membrane protein</topology>
    </subcellularLocation>
</comment>
<proteinExistence type="inferred from homology"/>
<name>B8HLT6_CYAP4</name>
<dbReference type="PANTHER" id="PTHR34803:SF2">
    <property type="entry name" value="PHOTOSYSTEM I REACTION CENTER SUBUNIT XI, CHLOROPLASTIC"/>
    <property type="match status" value="1"/>
</dbReference>
<evidence type="ECO:0000256" key="5">
    <source>
        <dbReference type="ARBA" id="ARBA00022692"/>
    </source>
</evidence>
<dbReference type="InterPro" id="IPR003757">
    <property type="entry name" value="PSI_PsaL"/>
</dbReference>
<keyword evidence="5 12" id="KW-0812">Transmembrane</keyword>
<evidence type="ECO:0000256" key="8">
    <source>
        <dbReference type="ARBA" id="ARBA00023136"/>
    </source>
</evidence>
<feature type="compositionally biased region" description="Polar residues" evidence="11">
    <location>
        <begin position="22"/>
        <end position="37"/>
    </location>
</feature>
<dbReference type="KEGG" id="cyn:Cyan7425_1194"/>
<dbReference type="eggNOG" id="ENOG502ZMJ2">
    <property type="taxonomic scope" value="Bacteria"/>
</dbReference>
<evidence type="ECO:0000259" key="13">
    <source>
        <dbReference type="Pfam" id="PF02605"/>
    </source>
</evidence>
<dbReference type="GO" id="GO:0009538">
    <property type="term" value="C:photosystem I reaction center"/>
    <property type="evidence" value="ECO:0007669"/>
    <property type="project" value="InterPro"/>
</dbReference>
<keyword evidence="4" id="KW-0602">Photosynthesis</keyword>
<dbReference type="InterPro" id="IPR036592">
    <property type="entry name" value="PSI_PsaL_sf"/>
</dbReference>
<evidence type="ECO:0000256" key="2">
    <source>
        <dbReference type="ARBA" id="ARBA00008820"/>
    </source>
</evidence>
<feature type="region of interest" description="Disordered" evidence="11">
    <location>
        <begin position="1"/>
        <end position="58"/>
    </location>
</feature>
<keyword evidence="8 12" id="KW-0472">Membrane</keyword>
<dbReference type="STRING" id="395961.Cyan7425_1194"/>
<dbReference type="GO" id="GO:0015979">
    <property type="term" value="P:photosynthesis"/>
    <property type="evidence" value="ECO:0007669"/>
    <property type="project" value="UniProtKB-KW"/>
</dbReference>
<evidence type="ECO:0000256" key="6">
    <source>
        <dbReference type="ARBA" id="ARBA00022836"/>
    </source>
</evidence>
<dbReference type="PANTHER" id="PTHR34803">
    <property type="entry name" value="PHOTOSYSTEM I REACTION CENTER SUBUNIT XI, CHLOROPLASTIC"/>
    <property type="match status" value="1"/>
</dbReference>
<evidence type="ECO:0000256" key="3">
    <source>
        <dbReference type="ARBA" id="ARBA00019514"/>
    </source>
</evidence>
<organism evidence="14">
    <name type="scientific">Cyanothece sp. (strain PCC 7425 / ATCC 29141)</name>
    <dbReference type="NCBI Taxonomy" id="395961"/>
    <lineage>
        <taxon>Bacteria</taxon>
        <taxon>Bacillati</taxon>
        <taxon>Cyanobacteriota</taxon>
        <taxon>Cyanophyceae</taxon>
        <taxon>Gomontiellales</taxon>
        <taxon>Cyanothecaceae</taxon>
        <taxon>Cyanothece</taxon>
    </lineage>
</organism>
<feature type="domain" description="Photosystem I PsaL reaction centre subunit XI" evidence="13">
    <location>
        <begin position="63"/>
        <end position="208"/>
    </location>
</feature>
<feature type="transmembrane region" description="Helical" evidence="12">
    <location>
        <begin position="185"/>
        <end position="207"/>
    </location>
</feature>
<evidence type="ECO:0000256" key="10">
    <source>
        <dbReference type="ARBA" id="ARBA00033437"/>
    </source>
</evidence>
<sequence length="216" mass="23691">MENRLVPRTEGEDKSGFYDRQLYQQYHNGENPMQTVDRNPASPSERFKDHPGDPRDRRNQEVIHTAGSIDNSDLATPINSSALIKAYINNLPAYRKGLTAFRRGLEVGMAHGYWLIGPFAKLGPLRDTDMANLAGLFSTVGLLIISTLAISLYANSNPPPQPVTNVTTDRNVPDAFTSPEGWNEYAGGFLIGGIGGAGLAYFLLANIEAFSHLINR</sequence>
<feature type="compositionally biased region" description="Basic and acidic residues" evidence="11">
    <location>
        <begin position="1"/>
        <end position="17"/>
    </location>
</feature>
<feature type="transmembrane region" description="Helical" evidence="12">
    <location>
        <begin position="131"/>
        <end position="154"/>
    </location>
</feature>
<accession>B8HLT6</accession>
<evidence type="ECO:0000256" key="9">
    <source>
        <dbReference type="ARBA" id="ARBA00032768"/>
    </source>
</evidence>
<dbReference type="InterPro" id="IPR022980">
    <property type="entry name" value="PSI_suXI"/>
</dbReference>
<keyword evidence="6" id="KW-0603">Photosystem I</keyword>
<evidence type="ECO:0000256" key="12">
    <source>
        <dbReference type="SAM" id="Phobius"/>
    </source>
</evidence>
<dbReference type="Pfam" id="PF02605">
    <property type="entry name" value="PsaL"/>
    <property type="match status" value="1"/>
</dbReference>